<dbReference type="PRINTS" id="PR00705">
    <property type="entry name" value="PAPAIN"/>
</dbReference>
<evidence type="ECO:0000256" key="3">
    <source>
        <dbReference type="SAM" id="SignalP"/>
    </source>
</evidence>
<comment type="caution">
    <text evidence="5">The sequence shown here is derived from an EMBL/GenBank/DDBJ whole genome shotgun (WGS) entry which is preliminary data.</text>
</comment>
<dbReference type="InterPro" id="IPR000668">
    <property type="entry name" value="Peptidase_C1A_C"/>
</dbReference>
<evidence type="ECO:0000259" key="4">
    <source>
        <dbReference type="SMART" id="SM00645"/>
    </source>
</evidence>
<keyword evidence="3" id="KW-0732">Signal</keyword>
<evidence type="ECO:0000313" key="6">
    <source>
        <dbReference type="Proteomes" id="UP001642464"/>
    </source>
</evidence>
<evidence type="ECO:0000256" key="2">
    <source>
        <dbReference type="ARBA" id="ARBA00023145"/>
    </source>
</evidence>
<dbReference type="Gene3D" id="3.90.70.10">
    <property type="entry name" value="Cysteine proteinases"/>
    <property type="match status" value="1"/>
</dbReference>
<accession>A0ABP0QJR5</accession>
<gene>
    <name evidence="5" type="ORF">SCF082_LOCUS41679</name>
</gene>
<feature type="domain" description="Peptidase C1A papain C-terminal" evidence="4">
    <location>
        <begin position="72"/>
        <end position="335"/>
    </location>
</feature>
<dbReference type="PANTHER" id="PTHR12411">
    <property type="entry name" value="CYSTEINE PROTEASE FAMILY C1-RELATED"/>
    <property type="match status" value="1"/>
</dbReference>
<dbReference type="InterPro" id="IPR000169">
    <property type="entry name" value="Pept_cys_AS"/>
</dbReference>
<evidence type="ECO:0000256" key="1">
    <source>
        <dbReference type="ARBA" id="ARBA00008455"/>
    </source>
</evidence>
<dbReference type="InterPro" id="IPR013128">
    <property type="entry name" value="Peptidase_C1A"/>
</dbReference>
<sequence length="336" mass="36667">MFLPLIWWLWFAVARAQVTCEGDACEAETAALLQLQKGLEKWHFGGIVPGDSDYQRLEGAAMPEIPLFGGKLPVEFDAREAWPHCKHVVNHIRDQSNCGSCWAVGSVSTFNDRLCILKGDTKTILSADDPLANCNSTIEGSSLPTCVKPVQGGCFGGQLEFVWKWYVEAGAVSGAGFVKADKHPGSTCAPYPFPPCNSPAYAGQPECQTNFKTPAPFSQCDHPFKTPYLHNKVKATSWYKVPRKKIQEEIMARGPVSCQVLATCSMKDYTGGVYVPSGRVCGGHVMRIVGWGVEAGKDYWWVANSWGPHWGLGGFIKWIRGFDAQGIESGVVAGIC</sequence>
<dbReference type="SMART" id="SM00645">
    <property type="entry name" value="Pept_C1"/>
    <property type="match status" value="1"/>
</dbReference>
<dbReference type="EMBL" id="CAXAMM010039681">
    <property type="protein sequence ID" value="CAK9088269.1"/>
    <property type="molecule type" value="Genomic_DNA"/>
</dbReference>
<comment type="similarity">
    <text evidence="1">Belongs to the peptidase C1 family.</text>
</comment>
<keyword evidence="2" id="KW-0865">Zymogen</keyword>
<dbReference type="Pfam" id="PF00112">
    <property type="entry name" value="Peptidase_C1"/>
    <property type="match status" value="1"/>
</dbReference>
<keyword evidence="6" id="KW-1185">Reference proteome</keyword>
<dbReference type="Proteomes" id="UP001642464">
    <property type="component" value="Unassembled WGS sequence"/>
</dbReference>
<dbReference type="SUPFAM" id="SSF54001">
    <property type="entry name" value="Cysteine proteinases"/>
    <property type="match status" value="1"/>
</dbReference>
<reference evidence="5 6" key="1">
    <citation type="submission" date="2024-02" db="EMBL/GenBank/DDBJ databases">
        <authorList>
            <person name="Chen Y."/>
            <person name="Shah S."/>
            <person name="Dougan E. K."/>
            <person name="Thang M."/>
            <person name="Chan C."/>
        </authorList>
    </citation>
    <scope>NUCLEOTIDE SEQUENCE [LARGE SCALE GENOMIC DNA]</scope>
</reference>
<feature type="chain" id="PRO_5046259534" evidence="3">
    <location>
        <begin position="17"/>
        <end position="336"/>
    </location>
</feature>
<name>A0ABP0QJR5_9DINO</name>
<organism evidence="5 6">
    <name type="scientific">Durusdinium trenchii</name>
    <dbReference type="NCBI Taxonomy" id="1381693"/>
    <lineage>
        <taxon>Eukaryota</taxon>
        <taxon>Sar</taxon>
        <taxon>Alveolata</taxon>
        <taxon>Dinophyceae</taxon>
        <taxon>Suessiales</taxon>
        <taxon>Symbiodiniaceae</taxon>
        <taxon>Durusdinium</taxon>
    </lineage>
</organism>
<evidence type="ECO:0000313" key="5">
    <source>
        <dbReference type="EMBL" id="CAK9088269.1"/>
    </source>
</evidence>
<dbReference type="PROSITE" id="PS00139">
    <property type="entry name" value="THIOL_PROTEASE_CYS"/>
    <property type="match status" value="1"/>
</dbReference>
<dbReference type="InterPro" id="IPR038765">
    <property type="entry name" value="Papain-like_cys_pep_sf"/>
</dbReference>
<proteinExistence type="inferred from homology"/>
<feature type="signal peptide" evidence="3">
    <location>
        <begin position="1"/>
        <end position="16"/>
    </location>
</feature>
<protein>
    <submittedName>
        <fullName evidence="5">Cathepsin B-like cysteine proteinase (Antigen Sj31)</fullName>
    </submittedName>
</protein>